<name>A0A8J2JUP2_9HEXA</name>
<accession>A0A8J2JUP2</accession>
<dbReference type="Proteomes" id="UP000708208">
    <property type="component" value="Unassembled WGS sequence"/>
</dbReference>
<evidence type="ECO:0000313" key="2">
    <source>
        <dbReference type="Proteomes" id="UP000708208"/>
    </source>
</evidence>
<reference evidence="1" key="1">
    <citation type="submission" date="2021-06" db="EMBL/GenBank/DDBJ databases">
        <authorList>
            <person name="Hodson N. C."/>
            <person name="Mongue J. A."/>
            <person name="Jaron S. K."/>
        </authorList>
    </citation>
    <scope>NUCLEOTIDE SEQUENCE</scope>
</reference>
<organism evidence="1 2">
    <name type="scientific">Allacma fusca</name>
    <dbReference type="NCBI Taxonomy" id="39272"/>
    <lineage>
        <taxon>Eukaryota</taxon>
        <taxon>Metazoa</taxon>
        <taxon>Ecdysozoa</taxon>
        <taxon>Arthropoda</taxon>
        <taxon>Hexapoda</taxon>
        <taxon>Collembola</taxon>
        <taxon>Symphypleona</taxon>
        <taxon>Sminthuridae</taxon>
        <taxon>Allacma</taxon>
    </lineage>
</organism>
<evidence type="ECO:0000313" key="1">
    <source>
        <dbReference type="EMBL" id="CAG7702443.1"/>
    </source>
</evidence>
<keyword evidence="2" id="KW-1185">Reference proteome</keyword>
<proteinExistence type="predicted"/>
<sequence length="93" mass="10920">PSVHFLTLRVVYSRLRWWIFYIIDPARASGVDLSNKNSFKGRVRSYHATTVGYTMDCMHIRIIFIGDRNCPSPEHLFYQGSSKEPEEERRQKG</sequence>
<protein>
    <submittedName>
        <fullName evidence="1">Uncharacterized protein</fullName>
    </submittedName>
</protein>
<dbReference type="AlphaFoldDB" id="A0A8J2JUP2"/>
<feature type="non-terminal residue" evidence="1">
    <location>
        <position position="1"/>
    </location>
</feature>
<gene>
    <name evidence="1" type="ORF">AFUS01_LOCUS4412</name>
</gene>
<dbReference type="EMBL" id="CAJVCH010027517">
    <property type="protein sequence ID" value="CAG7702443.1"/>
    <property type="molecule type" value="Genomic_DNA"/>
</dbReference>
<comment type="caution">
    <text evidence="1">The sequence shown here is derived from an EMBL/GenBank/DDBJ whole genome shotgun (WGS) entry which is preliminary data.</text>
</comment>